<organism evidence="14 15">
    <name type="scientific">Meripilus lineatus</name>
    <dbReference type="NCBI Taxonomy" id="2056292"/>
    <lineage>
        <taxon>Eukaryota</taxon>
        <taxon>Fungi</taxon>
        <taxon>Dikarya</taxon>
        <taxon>Basidiomycota</taxon>
        <taxon>Agaricomycotina</taxon>
        <taxon>Agaricomycetes</taxon>
        <taxon>Polyporales</taxon>
        <taxon>Meripilaceae</taxon>
        <taxon>Meripilus</taxon>
    </lineage>
</organism>
<dbReference type="PANTHER" id="PTHR46300:SF7">
    <property type="entry name" value="P450, PUTATIVE (EUROFUNG)-RELATED"/>
    <property type="match status" value="1"/>
</dbReference>
<dbReference type="GO" id="GO:0020037">
    <property type="term" value="F:heme binding"/>
    <property type="evidence" value="ECO:0007669"/>
    <property type="project" value="InterPro"/>
</dbReference>
<dbReference type="GO" id="GO:0005506">
    <property type="term" value="F:iron ion binding"/>
    <property type="evidence" value="ECO:0007669"/>
    <property type="project" value="InterPro"/>
</dbReference>
<dbReference type="GO" id="GO:0004497">
    <property type="term" value="F:monooxygenase activity"/>
    <property type="evidence" value="ECO:0007669"/>
    <property type="project" value="UniProtKB-KW"/>
</dbReference>
<keyword evidence="5 13" id="KW-0349">Heme</keyword>
<dbReference type="InterPro" id="IPR036396">
    <property type="entry name" value="Cyt_P450_sf"/>
</dbReference>
<accession>A0AAD5VDS4</accession>
<comment type="cofactor">
    <cofactor evidence="1 13">
        <name>heme</name>
        <dbReference type="ChEBI" id="CHEBI:30413"/>
    </cofactor>
</comment>
<keyword evidence="12" id="KW-0472">Membrane</keyword>
<dbReference type="PRINTS" id="PR00463">
    <property type="entry name" value="EP450I"/>
</dbReference>
<keyword evidence="15" id="KW-1185">Reference proteome</keyword>
<dbReference type="SUPFAM" id="SSF48264">
    <property type="entry name" value="Cytochrome P450"/>
    <property type="match status" value="1"/>
</dbReference>
<gene>
    <name evidence="14" type="ORF">NLI96_g906</name>
</gene>
<comment type="caution">
    <text evidence="14">The sequence shown here is derived from an EMBL/GenBank/DDBJ whole genome shotgun (WGS) entry which is preliminary data.</text>
</comment>
<comment type="similarity">
    <text evidence="4">Belongs to the cytochrome P450 family.</text>
</comment>
<evidence type="ECO:0000256" key="10">
    <source>
        <dbReference type="ARBA" id="ARBA00023004"/>
    </source>
</evidence>
<proteinExistence type="inferred from homology"/>
<evidence type="ECO:0000256" key="6">
    <source>
        <dbReference type="ARBA" id="ARBA00022692"/>
    </source>
</evidence>
<evidence type="ECO:0000256" key="9">
    <source>
        <dbReference type="ARBA" id="ARBA00023002"/>
    </source>
</evidence>
<evidence type="ECO:0000256" key="12">
    <source>
        <dbReference type="ARBA" id="ARBA00023136"/>
    </source>
</evidence>
<sequence length="517" mass="58386">MAPSFELHPALAVTALLLVLLVAHYLVDQYGARRHYPPGPRGLPILGNLLQLSRDAWVPFRRMKEKYGPIVYLNVFGHNIVVLNTLKASADLLDRQSAVYSDRPTVPTADTLTGSMFFPTMKHGERWSKMRRIAQECLSKGASRMVHPHQLKEALLMTDALLRSPRNWDAQLRRASASIIASATYGLSSLESEDDPEVTRVNEFAYTLLAWITPTKFVSEFLIKYLPTSMSKAKKGAQYWFEEYTSRFTCLYKDSVTRMSQGGSKTNLTNIVCNRKDRFGLNDTESAWLLAAMFSAGSETTSSVLMWFIFMMVTYPDIQAKAQEELDSVIGRSRLPSFADLDQLHYVRAIVRETLRWGPVIPLGVPHRATEDNWYQGYYIPKGTICVANVWSINRDPELYGKDAEIFNPSRHLDEHGHLNPALVDTKDESHATYGFGKRICVGRHVANNSLFISIATILWAMKIKPPKDVNGCDILPSADNIVNTGLIMRPVFFECNFEPRFPDAETVIANEKELIV</sequence>
<keyword evidence="6" id="KW-0812">Transmembrane</keyword>
<dbReference type="Gene3D" id="1.10.630.10">
    <property type="entry name" value="Cytochrome P450"/>
    <property type="match status" value="1"/>
</dbReference>
<dbReference type="InterPro" id="IPR002401">
    <property type="entry name" value="Cyt_P450_E_grp-I"/>
</dbReference>
<dbReference type="InterPro" id="IPR050364">
    <property type="entry name" value="Cytochrome_P450_fung"/>
</dbReference>
<dbReference type="Pfam" id="PF00067">
    <property type="entry name" value="p450"/>
    <property type="match status" value="1"/>
</dbReference>
<evidence type="ECO:0000256" key="1">
    <source>
        <dbReference type="ARBA" id="ARBA00001971"/>
    </source>
</evidence>
<evidence type="ECO:0000256" key="8">
    <source>
        <dbReference type="ARBA" id="ARBA00022989"/>
    </source>
</evidence>
<keyword evidence="9" id="KW-0560">Oxidoreductase</keyword>
<evidence type="ECO:0000256" key="7">
    <source>
        <dbReference type="ARBA" id="ARBA00022723"/>
    </source>
</evidence>
<evidence type="ECO:0000256" key="13">
    <source>
        <dbReference type="PIRSR" id="PIRSR602401-1"/>
    </source>
</evidence>
<dbReference type="GO" id="GO:0016705">
    <property type="term" value="F:oxidoreductase activity, acting on paired donors, with incorporation or reduction of molecular oxygen"/>
    <property type="evidence" value="ECO:0007669"/>
    <property type="project" value="InterPro"/>
</dbReference>
<evidence type="ECO:0000313" key="15">
    <source>
        <dbReference type="Proteomes" id="UP001212997"/>
    </source>
</evidence>
<comment type="subcellular location">
    <subcellularLocation>
        <location evidence="2">Membrane</location>
        <topology evidence="2">Single-pass membrane protein</topology>
    </subcellularLocation>
</comment>
<dbReference type="PANTHER" id="PTHR46300">
    <property type="entry name" value="P450, PUTATIVE (EUROFUNG)-RELATED-RELATED"/>
    <property type="match status" value="1"/>
</dbReference>
<keyword evidence="8" id="KW-1133">Transmembrane helix</keyword>
<evidence type="ECO:0008006" key="16">
    <source>
        <dbReference type="Google" id="ProtNLM"/>
    </source>
</evidence>
<feature type="binding site" description="axial binding residue" evidence="13">
    <location>
        <position position="441"/>
    </location>
    <ligand>
        <name>heme</name>
        <dbReference type="ChEBI" id="CHEBI:30413"/>
    </ligand>
    <ligandPart>
        <name>Fe</name>
        <dbReference type="ChEBI" id="CHEBI:18248"/>
    </ligandPart>
</feature>
<evidence type="ECO:0000256" key="5">
    <source>
        <dbReference type="ARBA" id="ARBA00022617"/>
    </source>
</evidence>
<dbReference type="PRINTS" id="PR00385">
    <property type="entry name" value="P450"/>
</dbReference>
<dbReference type="CDD" id="cd11065">
    <property type="entry name" value="CYP64-like"/>
    <property type="match status" value="1"/>
</dbReference>
<evidence type="ECO:0000256" key="4">
    <source>
        <dbReference type="ARBA" id="ARBA00010617"/>
    </source>
</evidence>
<evidence type="ECO:0000256" key="11">
    <source>
        <dbReference type="ARBA" id="ARBA00023033"/>
    </source>
</evidence>
<evidence type="ECO:0000313" key="14">
    <source>
        <dbReference type="EMBL" id="KAJ3491184.1"/>
    </source>
</evidence>
<name>A0AAD5VDS4_9APHY</name>
<dbReference type="InterPro" id="IPR001128">
    <property type="entry name" value="Cyt_P450"/>
</dbReference>
<keyword evidence="7 13" id="KW-0479">Metal-binding</keyword>
<keyword evidence="11" id="KW-0503">Monooxygenase</keyword>
<comment type="pathway">
    <text evidence="3">Secondary metabolite biosynthesis.</text>
</comment>
<evidence type="ECO:0000256" key="2">
    <source>
        <dbReference type="ARBA" id="ARBA00004167"/>
    </source>
</evidence>
<dbReference type="EMBL" id="JANAWD010000016">
    <property type="protein sequence ID" value="KAJ3491184.1"/>
    <property type="molecule type" value="Genomic_DNA"/>
</dbReference>
<keyword evidence="10 13" id="KW-0408">Iron</keyword>
<protein>
    <recommendedName>
        <fullName evidence="16">Cytochrome P450</fullName>
    </recommendedName>
</protein>
<reference evidence="14" key="1">
    <citation type="submission" date="2022-07" db="EMBL/GenBank/DDBJ databases">
        <title>Genome Sequence of Physisporinus lineatus.</title>
        <authorList>
            <person name="Buettner E."/>
        </authorList>
    </citation>
    <scope>NUCLEOTIDE SEQUENCE</scope>
    <source>
        <strain evidence="14">VT162</strain>
    </source>
</reference>
<dbReference type="Proteomes" id="UP001212997">
    <property type="component" value="Unassembled WGS sequence"/>
</dbReference>
<dbReference type="GO" id="GO:0016020">
    <property type="term" value="C:membrane"/>
    <property type="evidence" value="ECO:0007669"/>
    <property type="project" value="UniProtKB-SubCell"/>
</dbReference>
<dbReference type="AlphaFoldDB" id="A0AAD5VDS4"/>
<evidence type="ECO:0000256" key="3">
    <source>
        <dbReference type="ARBA" id="ARBA00005179"/>
    </source>
</evidence>